<sequence length="415" mass="43000">MTIATRRRGTAGALLTAAVLAWGVGATAVASAVVPAPAATAVLDDAFYVPPATLPAGAPGDVVRSRPAPAGPTPTQRIADSWQVMYLSTDALGARQAMTGTVLVPKGVNAATAPVVGFAPGTQGLSFRCAPSKMIASGSFYEQPAVTAMLRKGYAVAVPDYEGYRPQPSATYMTGPSMGQALLDVVRAAQRLPEAGLADDGKVLLRGYSQGGAAALWAAEKRASYAPELDLLGVVAGGVPANLSQVALPLNGSDGFGLLAIALIGFDNAYPELNLETYLNEAGRQAFAAMENGDCALELLLKYRGKSLADYTSKNPLGDLPWLIRVSESSLGTTRIDVPVLQYHATTDGLVAFGQADSLHQQYCGKGVRLQWKTYDTASLGTSPAAHISPISWANDDAMAFLADRLAGAPATTNC</sequence>
<evidence type="ECO:0000256" key="1">
    <source>
        <dbReference type="SAM" id="SignalP"/>
    </source>
</evidence>
<dbReference type="SUPFAM" id="SSF53474">
    <property type="entry name" value="alpha/beta-Hydrolases"/>
    <property type="match status" value="1"/>
</dbReference>
<dbReference type="InterPro" id="IPR005152">
    <property type="entry name" value="Lipase_secreted"/>
</dbReference>
<evidence type="ECO:0000313" key="2">
    <source>
        <dbReference type="EMBL" id="KAA1423181.1"/>
    </source>
</evidence>
<protein>
    <submittedName>
        <fullName evidence="2">Lipase</fullName>
    </submittedName>
</protein>
<dbReference type="EMBL" id="VUJW01000018">
    <property type="protein sequence ID" value="KAA1423181.1"/>
    <property type="molecule type" value="Genomic_DNA"/>
</dbReference>
<keyword evidence="3" id="KW-1185">Reference proteome</keyword>
<name>A0A5B1LRH5_9ACTN</name>
<dbReference type="PANTHER" id="PTHR34853:SF1">
    <property type="entry name" value="LIPASE 5"/>
    <property type="match status" value="1"/>
</dbReference>
<feature type="chain" id="PRO_5038641225" evidence="1">
    <location>
        <begin position="33"/>
        <end position="415"/>
    </location>
</feature>
<proteinExistence type="predicted"/>
<reference evidence="2 3" key="2">
    <citation type="submission" date="2019-09" db="EMBL/GenBank/DDBJ databases">
        <authorList>
            <person name="Jin C."/>
        </authorList>
    </citation>
    <scope>NUCLEOTIDE SEQUENCE [LARGE SCALE GENOMIC DNA]</scope>
    <source>
        <strain evidence="2 3">BN140041</strain>
    </source>
</reference>
<dbReference type="PANTHER" id="PTHR34853">
    <property type="match status" value="1"/>
</dbReference>
<dbReference type="GO" id="GO:0016042">
    <property type="term" value="P:lipid catabolic process"/>
    <property type="evidence" value="ECO:0007669"/>
    <property type="project" value="InterPro"/>
</dbReference>
<dbReference type="Pfam" id="PF03583">
    <property type="entry name" value="LIP"/>
    <property type="match status" value="1"/>
</dbReference>
<evidence type="ECO:0000313" key="3">
    <source>
        <dbReference type="Proteomes" id="UP000324351"/>
    </source>
</evidence>
<keyword evidence="1" id="KW-0732">Signal</keyword>
<dbReference type="Proteomes" id="UP000324351">
    <property type="component" value="Unassembled WGS sequence"/>
</dbReference>
<accession>A0A5B1LRH5</accession>
<gene>
    <name evidence="2" type="ORF">F0U47_20100</name>
</gene>
<reference evidence="2 3" key="1">
    <citation type="submission" date="2019-09" db="EMBL/GenBank/DDBJ databases">
        <title>Nocardioides panacisoli sp. nov., isolated from the soil of a ginseng field.</title>
        <authorList>
            <person name="Cho C."/>
        </authorList>
    </citation>
    <scope>NUCLEOTIDE SEQUENCE [LARGE SCALE GENOMIC DNA]</scope>
    <source>
        <strain evidence="2 3">BN140041</strain>
    </source>
</reference>
<dbReference type="InterPro" id="IPR029058">
    <property type="entry name" value="AB_hydrolase_fold"/>
</dbReference>
<organism evidence="2 3">
    <name type="scientific">Nocardioides antri</name>
    <dbReference type="NCBI Taxonomy" id="2607659"/>
    <lineage>
        <taxon>Bacteria</taxon>
        <taxon>Bacillati</taxon>
        <taxon>Actinomycetota</taxon>
        <taxon>Actinomycetes</taxon>
        <taxon>Propionibacteriales</taxon>
        <taxon>Nocardioidaceae</taxon>
        <taxon>Nocardioides</taxon>
    </lineage>
</organism>
<dbReference type="GO" id="GO:0004806">
    <property type="term" value="F:triacylglycerol lipase activity"/>
    <property type="evidence" value="ECO:0007669"/>
    <property type="project" value="InterPro"/>
</dbReference>
<comment type="caution">
    <text evidence="2">The sequence shown here is derived from an EMBL/GenBank/DDBJ whole genome shotgun (WGS) entry which is preliminary data.</text>
</comment>
<feature type="signal peptide" evidence="1">
    <location>
        <begin position="1"/>
        <end position="32"/>
    </location>
</feature>
<dbReference type="AlphaFoldDB" id="A0A5B1LRH5"/>
<dbReference type="Gene3D" id="1.10.260.130">
    <property type="match status" value="1"/>
</dbReference>
<dbReference type="RefSeq" id="WP_149752279.1">
    <property type="nucleotide sequence ID" value="NZ_VUJW01000018.1"/>
</dbReference>
<dbReference type="PIRSF" id="PIRSF029171">
    <property type="entry name" value="Esterase_LipA"/>
    <property type="match status" value="1"/>
</dbReference>
<dbReference type="Gene3D" id="3.40.50.1820">
    <property type="entry name" value="alpha/beta hydrolase"/>
    <property type="match status" value="1"/>
</dbReference>